<keyword evidence="2" id="KW-0812">Transmembrane</keyword>
<dbReference type="EMBL" id="JAYGHX010000002">
    <property type="protein sequence ID" value="MEA5390375.1"/>
    <property type="molecule type" value="Genomic_DNA"/>
</dbReference>
<dbReference type="Proteomes" id="UP001304461">
    <property type="component" value="Unassembled WGS sequence"/>
</dbReference>
<dbReference type="RefSeq" id="WP_323304482.1">
    <property type="nucleotide sequence ID" value="NZ_JAYGHX010000002.1"/>
</dbReference>
<keyword evidence="4" id="KW-1185">Reference proteome</keyword>
<name>A0ABU5RRH6_9CYAN</name>
<protein>
    <recommendedName>
        <fullName evidence="5">Polysaccharide chain length determinant N-terminal domain-containing protein</fullName>
    </recommendedName>
</protein>
<dbReference type="PANTHER" id="PTHR32309">
    <property type="entry name" value="TYROSINE-PROTEIN KINASE"/>
    <property type="match status" value="1"/>
</dbReference>
<keyword evidence="2" id="KW-0472">Membrane</keyword>
<proteinExistence type="predicted"/>
<dbReference type="InterPro" id="IPR050445">
    <property type="entry name" value="Bact_polysacc_biosynth/exp"/>
</dbReference>
<keyword evidence="1" id="KW-0175">Coiled coil</keyword>
<feature type="coiled-coil region" evidence="1">
    <location>
        <begin position="383"/>
        <end position="417"/>
    </location>
</feature>
<organism evidence="3 4">
    <name type="scientific">Cyanobium gracile UHCC 0139</name>
    <dbReference type="NCBI Taxonomy" id="3110308"/>
    <lineage>
        <taxon>Bacteria</taxon>
        <taxon>Bacillati</taxon>
        <taxon>Cyanobacteriota</taxon>
        <taxon>Cyanophyceae</taxon>
        <taxon>Synechococcales</taxon>
        <taxon>Prochlorococcaceae</taxon>
        <taxon>Cyanobium</taxon>
    </lineage>
</organism>
<dbReference type="PANTHER" id="PTHR32309:SF13">
    <property type="entry name" value="FERRIC ENTEROBACTIN TRANSPORT PROTEIN FEPE"/>
    <property type="match status" value="1"/>
</dbReference>
<sequence length="503" mass="56210">MKDAPPIIRRLKPKVQAVQEPLGKAKRLFAEQFRHIPGLKAADPKGWWKRLSRTDKLRWSRYLFVSTCTNSLIWGSSILYLLLARPVYTSSWALILPGSANAVNLSLPDIGQATASSESLGLATFDPRANYEYIFVSEQVLARAAKIANIPKEDFAKPRIKNIDNTTLMQIDSTGPSPEDARKRSLALYEAMVERLNQLRVSEINQREGPTQKILLETQQKLEEAQKQVSEYKRKSGLTSTEQVEILSANIEQLRKQRAELAAQQSQAESRLQKLGRSLGLTPAEATDAFKLQVDQIFQMNLKDYSEATSILKVQQSKFGRNNPRIIKEIKRQEAAMQAMNQRAKVLLGRPASAQTLSRLALTGASSGRESLFQNLVNFQSDASGAASQVSKLDQQISSLEQRLRLMSQRQSSLENLKRNEQIAEAVFASTLAKLDLGQSNIFAAFPLIQIAVEPSLPEKATSPKRSLVLAGSAFGSILTTTGLWILWIRKPWIKRLARWVST</sequence>
<accession>A0ABU5RRH6</accession>
<evidence type="ECO:0000313" key="3">
    <source>
        <dbReference type="EMBL" id="MEA5390375.1"/>
    </source>
</evidence>
<evidence type="ECO:0000256" key="2">
    <source>
        <dbReference type="SAM" id="Phobius"/>
    </source>
</evidence>
<comment type="caution">
    <text evidence="3">The sequence shown here is derived from an EMBL/GenBank/DDBJ whole genome shotgun (WGS) entry which is preliminary data.</text>
</comment>
<keyword evidence="2" id="KW-1133">Transmembrane helix</keyword>
<feature type="transmembrane region" description="Helical" evidence="2">
    <location>
        <begin position="468"/>
        <end position="489"/>
    </location>
</feature>
<evidence type="ECO:0008006" key="5">
    <source>
        <dbReference type="Google" id="ProtNLM"/>
    </source>
</evidence>
<gene>
    <name evidence="3" type="ORF">VB738_03775</name>
</gene>
<feature type="transmembrane region" description="Helical" evidence="2">
    <location>
        <begin position="62"/>
        <end position="83"/>
    </location>
</feature>
<reference evidence="3 4" key="1">
    <citation type="submission" date="2023-12" db="EMBL/GenBank/DDBJ databases">
        <title>Baltic Sea Cyanobacteria.</title>
        <authorList>
            <person name="Delbaje E."/>
            <person name="Fewer D.P."/>
            <person name="Shishido T.K."/>
        </authorList>
    </citation>
    <scope>NUCLEOTIDE SEQUENCE [LARGE SCALE GENOMIC DNA]</scope>
    <source>
        <strain evidence="3 4">UHCC 0139</strain>
    </source>
</reference>
<evidence type="ECO:0000256" key="1">
    <source>
        <dbReference type="SAM" id="Coils"/>
    </source>
</evidence>
<evidence type="ECO:0000313" key="4">
    <source>
        <dbReference type="Proteomes" id="UP001304461"/>
    </source>
</evidence>
<feature type="coiled-coil region" evidence="1">
    <location>
        <begin position="215"/>
        <end position="271"/>
    </location>
</feature>